<evidence type="ECO:0000313" key="2">
    <source>
        <dbReference type="Proteomes" id="UP000054995"/>
    </source>
</evidence>
<name>A0A0V1FGY0_TRIPS</name>
<protein>
    <submittedName>
        <fullName evidence="1">Uncharacterized protein</fullName>
    </submittedName>
</protein>
<evidence type="ECO:0000313" key="1">
    <source>
        <dbReference type="EMBL" id="KRY85073.1"/>
    </source>
</evidence>
<gene>
    <name evidence="1" type="ORF">T4D_3178</name>
</gene>
<sequence>MHILLALHSLGHFDQMLMIEQRHFAVNIQRSHLPSSLFKVRMNEAQKSQESKQQETRLCYVLRYALKCYYSNLSLQRCCGDLIVENLLDALLISN</sequence>
<proteinExistence type="predicted"/>
<accession>A0A0V1FGY0</accession>
<keyword evidence="2" id="KW-1185">Reference proteome</keyword>
<dbReference type="OrthoDB" id="10581488at2759"/>
<dbReference type="AlphaFoldDB" id="A0A0V1FGY0"/>
<dbReference type="EMBL" id="JYDT01000099">
    <property type="protein sequence ID" value="KRY85073.1"/>
    <property type="molecule type" value="Genomic_DNA"/>
</dbReference>
<organism evidence="1 2">
    <name type="scientific">Trichinella pseudospiralis</name>
    <name type="common">Parasitic roundworm</name>
    <dbReference type="NCBI Taxonomy" id="6337"/>
    <lineage>
        <taxon>Eukaryota</taxon>
        <taxon>Metazoa</taxon>
        <taxon>Ecdysozoa</taxon>
        <taxon>Nematoda</taxon>
        <taxon>Enoplea</taxon>
        <taxon>Dorylaimia</taxon>
        <taxon>Trichinellida</taxon>
        <taxon>Trichinellidae</taxon>
        <taxon>Trichinella</taxon>
    </lineage>
</organism>
<dbReference type="Proteomes" id="UP000054995">
    <property type="component" value="Unassembled WGS sequence"/>
</dbReference>
<comment type="caution">
    <text evidence="1">The sequence shown here is derived from an EMBL/GenBank/DDBJ whole genome shotgun (WGS) entry which is preliminary data.</text>
</comment>
<reference evidence="1 2" key="1">
    <citation type="submission" date="2015-01" db="EMBL/GenBank/DDBJ databases">
        <title>Evolution of Trichinella species and genotypes.</title>
        <authorList>
            <person name="Korhonen P.K."/>
            <person name="Edoardo P."/>
            <person name="Giuseppe L.R."/>
            <person name="Gasser R.B."/>
        </authorList>
    </citation>
    <scope>NUCLEOTIDE SEQUENCE [LARGE SCALE GENOMIC DNA]</scope>
    <source>
        <strain evidence="1">ISS470</strain>
    </source>
</reference>